<dbReference type="EMBL" id="JASBWT010000001">
    <property type="protein sequence ID" value="KAJ9108801.1"/>
    <property type="molecule type" value="Genomic_DNA"/>
</dbReference>
<gene>
    <name evidence="1" type="ORF">QFC21_000121</name>
</gene>
<dbReference type="Proteomes" id="UP001227268">
    <property type="component" value="Unassembled WGS sequence"/>
</dbReference>
<evidence type="ECO:0000313" key="2">
    <source>
        <dbReference type="Proteomes" id="UP001227268"/>
    </source>
</evidence>
<proteinExistence type="predicted"/>
<name>A0ACC2WBM0_9TREE</name>
<organism evidence="1 2">
    <name type="scientific">Naganishia friedmannii</name>
    <dbReference type="NCBI Taxonomy" id="89922"/>
    <lineage>
        <taxon>Eukaryota</taxon>
        <taxon>Fungi</taxon>
        <taxon>Dikarya</taxon>
        <taxon>Basidiomycota</taxon>
        <taxon>Agaricomycotina</taxon>
        <taxon>Tremellomycetes</taxon>
        <taxon>Filobasidiales</taxon>
        <taxon>Filobasidiaceae</taxon>
        <taxon>Naganishia</taxon>
    </lineage>
</organism>
<evidence type="ECO:0000313" key="1">
    <source>
        <dbReference type="EMBL" id="KAJ9108801.1"/>
    </source>
</evidence>
<accession>A0ACC2WBM0</accession>
<comment type="caution">
    <text evidence="1">The sequence shown here is derived from an EMBL/GenBank/DDBJ whole genome shotgun (WGS) entry which is preliminary data.</text>
</comment>
<reference evidence="1" key="1">
    <citation type="submission" date="2023-04" db="EMBL/GenBank/DDBJ databases">
        <title>Draft Genome sequencing of Naganishia species isolated from polar environments using Oxford Nanopore Technology.</title>
        <authorList>
            <person name="Leo P."/>
            <person name="Venkateswaran K."/>
        </authorList>
    </citation>
    <scope>NUCLEOTIDE SEQUENCE</scope>
    <source>
        <strain evidence="1">MNA-CCFEE 5423</strain>
    </source>
</reference>
<keyword evidence="2" id="KW-1185">Reference proteome</keyword>
<sequence>MSSPDAPQPGPRVAPLELAQSNFDNGKRKDLSVGHASAGSPYSRTPRQRSYTSMASLENDREEFYERENLGPFRGGVKTAGEIGSRVDRQEEGEPTSPNTIMCASPPTAIPAVDTRRMDSLSIRENGHERRNSNGDPGPQSIASMSAQRRKSSNTTTGLVTRSKTLSQVRARDTGPYGSESQEDEESPLATPTRSQRLSLRRSGAQDNQETSFTPTDIFSSSSFLDPGNNIKGIASNSRRSSYRKNSRFVDPEVATRMKRWVDEVVVCNFDLDRGPIVERRMAGRPWAKGEKANVAFSAFPDTSLFQEGQISYSFKIRAPIEEEVVASTDATESYFDAGAKPQKQDEDPLRTPLPTRTSAQSTSRASSISTQRDSGFFGPETEGPETPSTMKVLPTKGETAAEYRKWDEKGRKWLYGYVWFHQRKDKSITRGYMQRSIVILSYLAYPSLFAAMLEKIAPIYFSHGYPALEAACYGIASWPDPVPGAILELPLLTEILTVKLPEMNEAPQMHTKRVEPKPYEPSVILASLPTVSPLRVFQGFLPSLWHIWECLVLGEPLLVIAADPKTCSDIVWWMRDLIRPLPASNLDIRPYLHIHDLDFRLIVNANKPPTGVVVGVTNPFFRNAAGHWPNVVSAVTPRVGTPNAAMGLSQEKQGFQSKRKRHVSKDRVLLKRLEHLVASGQLDDEAGNDALRHHFHQLTEKMLSPLNRYVSSLLPSSELHAAIKPFSLPAFLQHLKALAPNPLQFRSKGLLSKNKVETEFYTTFCTAGSFMAWYQEYLASINAERGVSWPLVDWPSSTSQPRVSESTDSYVESRSSGTRGSGDLTPRSSLSSFNRPSSSGSHVAGRQSSSNALWSPSLKRQ</sequence>
<protein>
    <submittedName>
        <fullName evidence="1">Uncharacterized protein</fullName>
    </submittedName>
</protein>